<dbReference type="InterPro" id="IPR045054">
    <property type="entry name" value="P4HA-like"/>
</dbReference>
<keyword evidence="1" id="KW-0479">Metal-binding</keyword>
<reference evidence="5" key="1">
    <citation type="journal article" date="2023" name="G3 (Bethesda)">
        <title>Whole genome assembly and annotation of the endangered Caribbean coral Acropora cervicornis.</title>
        <authorList>
            <person name="Selwyn J.D."/>
            <person name="Vollmer S.V."/>
        </authorList>
    </citation>
    <scope>NUCLEOTIDE SEQUENCE</scope>
    <source>
        <strain evidence="5">K2</strain>
    </source>
</reference>
<dbReference type="GO" id="GO:0031418">
    <property type="term" value="F:L-ascorbic acid binding"/>
    <property type="evidence" value="ECO:0007669"/>
    <property type="project" value="UniProtKB-KW"/>
</dbReference>
<feature type="domain" description="Fe2OG dioxygenase" evidence="4">
    <location>
        <begin position="13"/>
        <end position="142"/>
    </location>
</feature>
<dbReference type="Gene3D" id="2.60.120.620">
    <property type="entry name" value="q2cbj1_9rhob like domain"/>
    <property type="match status" value="1"/>
</dbReference>
<dbReference type="Pfam" id="PF13640">
    <property type="entry name" value="2OG-FeII_Oxy_3"/>
    <property type="match status" value="1"/>
</dbReference>
<evidence type="ECO:0000259" key="4">
    <source>
        <dbReference type="PROSITE" id="PS51471"/>
    </source>
</evidence>
<keyword evidence="3" id="KW-0408">Iron</keyword>
<dbReference type="GO" id="GO:0046872">
    <property type="term" value="F:metal ion binding"/>
    <property type="evidence" value="ECO:0007669"/>
    <property type="project" value="UniProtKB-KW"/>
</dbReference>
<keyword evidence="6" id="KW-1185">Reference proteome</keyword>
<gene>
    <name evidence="5" type="ORF">P5673_018805</name>
</gene>
<dbReference type="GO" id="GO:0004656">
    <property type="term" value="F:procollagen-proline 4-dioxygenase activity"/>
    <property type="evidence" value="ECO:0007669"/>
    <property type="project" value="TreeGrafter"/>
</dbReference>
<dbReference type="GO" id="GO:0005783">
    <property type="term" value="C:endoplasmic reticulum"/>
    <property type="evidence" value="ECO:0007669"/>
    <property type="project" value="TreeGrafter"/>
</dbReference>
<dbReference type="PANTHER" id="PTHR10869:SF246">
    <property type="entry name" value="TRANSMEMBRANE PROLYL 4-HYDROXYLASE"/>
    <property type="match status" value="1"/>
</dbReference>
<dbReference type="AlphaFoldDB" id="A0AAD9V2D0"/>
<keyword evidence="2" id="KW-0847">Vitamin C</keyword>
<comment type="caution">
    <text evidence="5">The sequence shown here is derived from an EMBL/GenBank/DDBJ whole genome shotgun (WGS) entry which is preliminary data.</text>
</comment>
<accession>A0AAD9V2D0</accession>
<evidence type="ECO:0000256" key="2">
    <source>
        <dbReference type="ARBA" id="ARBA00022896"/>
    </source>
</evidence>
<organism evidence="5 6">
    <name type="scientific">Acropora cervicornis</name>
    <name type="common">Staghorn coral</name>
    <dbReference type="NCBI Taxonomy" id="6130"/>
    <lineage>
        <taxon>Eukaryota</taxon>
        <taxon>Metazoa</taxon>
        <taxon>Cnidaria</taxon>
        <taxon>Anthozoa</taxon>
        <taxon>Hexacorallia</taxon>
        <taxon>Scleractinia</taxon>
        <taxon>Astrocoeniina</taxon>
        <taxon>Acroporidae</taxon>
        <taxon>Acropora</taxon>
    </lineage>
</organism>
<reference evidence="5" key="2">
    <citation type="journal article" date="2023" name="Science">
        <title>Genomic signatures of disease resistance in endangered staghorn corals.</title>
        <authorList>
            <person name="Vollmer S.V."/>
            <person name="Selwyn J.D."/>
            <person name="Despard B.A."/>
            <person name="Roesel C.L."/>
        </authorList>
    </citation>
    <scope>NUCLEOTIDE SEQUENCE</scope>
    <source>
        <strain evidence="5">K2</strain>
    </source>
</reference>
<dbReference type="PANTHER" id="PTHR10869">
    <property type="entry name" value="PROLYL 4-HYDROXYLASE ALPHA SUBUNIT"/>
    <property type="match status" value="1"/>
</dbReference>
<protein>
    <submittedName>
        <fullName evidence="5">Prolyl 4-hydroxylase 4</fullName>
    </submittedName>
</protein>
<dbReference type="InterPro" id="IPR044862">
    <property type="entry name" value="Pro_4_hyd_alph_FE2OG_OXY"/>
</dbReference>
<evidence type="ECO:0000256" key="1">
    <source>
        <dbReference type="ARBA" id="ARBA00022723"/>
    </source>
</evidence>
<evidence type="ECO:0000313" key="5">
    <source>
        <dbReference type="EMBL" id="KAK2558616.1"/>
    </source>
</evidence>
<dbReference type="PROSITE" id="PS51471">
    <property type="entry name" value="FE2OG_OXY"/>
    <property type="match status" value="1"/>
</dbReference>
<name>A0AAD9V2D0_ACRCE</name>
<dbReference type="Proteomes" id="UP001249851">
    <property type="component" value="Unassembled WGS sequence"/>
</dbReference>
<evidence type="ECO:0000313" key="6">
    <source>
        <dbReference type="Proteomes" id="UP001249851"/>
    </source>
</evidence>
<dbReference type="EMBL" id="JARQWQ010000043">
    <property type="protein sequence ID" value="KAK2558616.1"/>
    <property type="molecule type" value="Genomic_DNA"/>
</dbReference>
<sequence>MLAGNLSGLPWKLSEPVSLTKYTLNQKYELHFDSGFAIAGGRMKRDATFLVYLNSVLRGGETIFPCCLNNSDAEFPCVPNGKPLLKDICHQEEFLKVSPQARTCLVFFNHEEQGGELHLRSLHGSCPVVNQEKWIVQIWLHREPWGSGISDFW</sequence>
<proteinExistence type="predicted"/>
<evidence type="ECO:0000256" key="3">
    <source>
        <dbReference type="ARBA" id="ARBA00023004"/>
    </source>
</evidence>
<dbReference type="InterPro" id="IPR005123">
    <property type="entry name" value="Oxoglu/Fe-dep_dioxygenase_dom"/>
</dbReference>